<dbReference type="PANTHER" id="PTHR13767">
    <property type="entry name" value="TRNA-PSEUDOURIDINE SYNTHASE"/>
    <property type="match status" value="1"/>
</dbReference>
<dbReference type="SUPFAM" id="SSF55120">
    <property type="entry name" value="Pseudouridine synthase"/>
    <property type="match status" value="1"/>
</dbReference>
<organism evidence="7 8">
    <name type="scientific">Candidatus Mailhella merdigallinarum</name>
    <dbReference type="NCBI Taxonomy" id="2838658"/>
    <lineage>
        <taxon>Bacteria</taxon>
        <taxon>Pseudomonadati</taxon>
        <taxon>Thermodesulfobacteriota</taxon>
        <taxon>Desulfovibrionia</taxon>
        <taxon>Desulfovibrionales</taxon>
        <taxon>Desulfovibrionaceae</taxon>
        <taxon>Mailhella</taxon>
    </lineage>
</organism>
<dbReference type="InterPro" id="IPR002501">
    <property type="entry name" value="PsdUridine_synth_N"/>
</dbReference>
<comment type="function">
    <text evidence="5">Responsible for synthesis of pseudouridine from uracil-55 in the psi GC loop of transfer RNAs.</text>
</comment>
<dbReference type="CDD" id="cd02573">
    <property type="entry name" value="PseudoU_synth_EcTruB"/>
    <property type="match status" value="1"/>
</dbReference>
<gene>
    <name evidence="5 7" type="primary">truB</name>
    <name evidence="7" type="ORF">H9962_10065</name>
</gene>
<dbReference type="PANTHER" id="PTHR13767:SF2">
    <property type="entry name" value="PSEUDOURIDYLATE SYNTHASE TRUB1"/>
    <property type="match status" value="1"/>
</dbReference>
<dbReference type="HAMAP" id="MF_01080">
    <property type="entry name" value="TruB_bact"/>
    <property type="match status" value="1"/>
</dbReference>
<dbReference type="GO" id="GO:0160148">
    <property type="term" value="F:tRNA pseudouridine(55) synthase activity"/>
    <property type="evidence" value="ECO:0007669"/>
    <property type="project" value="UniProtKB-EC"/>
</dbReference>
<evidence type="ECO:0000256" key="5">
    <source>
        <dbReference type="HAMAP-Rule" id="MF_01080"/>
    </source>
</evidence>
<reference evidence="7" key="2">
    <citation type="submission" date="2021-04" db="EMBL/GenBank/DDBJ databases">
        <authorList>
            <person name="Gilroy R."/>
        </authorList>
    </citation>
    <scope>NUCLEOTIDE SEQUENCE</scope>
    <source>
        <strain evidence="7">CHK186-16707</strain>
    </source>
</reference>
<reference evidence="7" key="1">
    <citation type="journal article" date="2021" name="PeerJ">
        <title>Extensive microbial diversity within the chicken gut microbiome revealed by metagenomics and culture.</title>
        <authorList>
            <person name="Gilroy R."/>
            <person name="Ravi A."/>
            <person name="Getino M."/>
            <person name="Pursley I."/>
            <person name="Horton D.L."/>
            <person name="Alikhan N.F."/>
            <person name="Baker D."/>
            <person name="Gharbi K."/>
            <person name="Hall N."/>
            <person name="Watson M."/>
            <person name="Adriaenssens E.M."/>
            <person name="Foster-Nyarko E."/>
            <person name="Jarju S."/>
            <person name="Secka A."/>
            <person name="Antonio M."/>
            <person name="Oren A."/>
            <person name="Chaudhuri R.R."/>
            <person name="La Ragione R."/>
            <person name="Hildebrand F."/>
            <person name="Pallen M.J."/>
        </authorList>
    </citation>
    <scope>NUCLEOTIDE SEQUENCE</scope>
    <source>
        <strain evidence="7">CHK186-16707</strain>
    </source>
</reference>
<feature type="active site" description="Nucleophile" evidence="5">
    <location>
        <position position="40"/>
    </location>
</feature>
<sequence>MEQQHGILVLDKPKGFSSARCVARLKRLGQKKIGHAGTLDPMATGVLLVLLGHATKLSGYLLEGGEKRYAGTLRLGLTTDTWDIEGAVVSESPLHASGPDGSSWAGLPLEAAVRREVDAWLEVREQPVPPYSAAKHQGQPLYKLARAGKDVPAKVKSIRVSHAEVQWVDLPDVRFRVTCSSGSYIRSLAHSLGMRLGCGATLTELTREYSHPFGLDVAHSLDDVLAEPERLPQWVLPVAAALPRWSAFRVDARVAADLRNGIPAAHRPEFGAFVAGERAVLHGADGEPLALAEARELDGRPVWAVLRGLFTPSTP</sequence>
<name>A0A9D2KN27_9BACT</name>
<evidence type="ECO:0000256" key="4">
    <source>
        <dbReference type="ARBA" id="ARBA00023235"/>
    </source>
</evidence>
<dbReference type="EMBL" id="DXAN01000032">
    <property type="protein sequence ID" value="HJA09512.1"/>
    <property type="molecule type" value="Genomic_DNA"/>
</dbReference>
<evidence type="ECO:0000256" key="3">
    <source>
        <dbReference type="ARBA" id="ARBA00022694"/>
    </source>
</evidence>
<evidence type="ECO:0000256" key="2">
    <source>
        <dbReference type="ARBA" id="ARBA00005642"/>
    </source>
</evidence>
<dbReference type="Gene3D" id="3.30.2350.10">
    <property type="entry name" value="Pseudouridine synthase"/>
    <property type="match status" value="1"/>
</dbReference>
<proteinExistence type="inferred from homology"/>
<evidence type="ECO:0000256" key="1">
    <source>
        <dbReference type="ARBA" id="ARBA00000385"/>
    </source>
</evidence>
<dbReference type="EC" id="5.4.99.25" evidence="5"/>
<dbReference type="Proteomes" id="UP000824225">
    <property type="component" value="Unassembled WGS sequence"/>
</dbReference>
<comment type="similarity">
    <text evidence="2 5">Belongs to the pseudouridine synthase TruB family. Type 1 subfamily.</text>
</comment>
<dbReference type="AlphaFoldDB" id="A0A9D2KN27"/>
<keyword evidence="4 5" id="KW-0413">Isomerase</keyword>
<comment type="caution">
    <text evidence="7">The sequence shown here is derived from an EMBL/GenBank/DDBJ whole genome shotgun (WGS) entry which is preliminary data.</text>
</comment>
<accession>A0A9D2KN27</accession>
<dbReference type="InterPro" id="IPR014780">
    <property type="entry name" value="tRNA_psdUridine_synth_TruB"/>
</dbReference>
<keyword evidence="3 5" id="KW-0819">tRNA processing</keyword>
<evidence type="ECO:0000313" key="7">
    <source>
        <dbReference type="EMBL" id="HJA09512.1"/>
    </source>
</evidence>
<comment type="catalytic activity">
    <reaction evidence="1 5">
        <text>uridine(55) in tRNA = pseudouridine(55) in tRNA</text>
        <dbReference type="Rhea" id="RHEA:42532"/>
        <dbReference type="Rhea" id="RHEA-COMP:10101"/>
        <dbReference type="Rhea" id="RHEA-COMP:10102"/>
        <dbReference type="ChEBI" id="CHEBI:65314"/>
        <dbReference type="ChEBI" id="CHEBI:65315"/>
        <dbReference type="EC" id="5.4.99.25"/>
    </reaction>
</comment>
<protein>
    <recommendedName>
        <fullName evidence="5">tRNA pseudouridine synthase B</fullName>
        <ecNumber evidence="5">5.4.99.25</ecNumber>
    </recommendedName>
    <alternativeName>
        <fullName evidence="5">tRNA pseudouridine(55) synthase</fullName>
        <shortName evidence="5">Psi55 synthase</shortName>
    </alternativeName>
    <alternativeName>
        <fullName evidence="5">tRNA pseudouridylate synthase</fullName>
    </alternativeName>
    <alternativeName>
        <fullName evidence="5">tRNA-uridine isomerase</fullName>
    </alternativeName>
</protein>
<feature type="domain" description="Pseudouridine synthase II N-terminal" evidence="6">
    <location>
        <begin position="27"/>
        <end position="185"/>
    </location>
</feature>
<dbReference type="NCBIfam" id="TIGR00431">
    <property type="entry name" value="TruB"/>
    <property type="match status" value="1"/>
</dbReference>
<dbReference type="InterPro" id="IPR020103">
    <property type="entry name" value="PsdUridine_synth_cat_dom_sf"/>
</dbReference>
<dbReference type="GO" id="GO:1990481">
    <property type="term" value="P:mRNA pseudouridine synthesis"/>
    <property type="evidence" value="ECO:0007669"/>
    <property type="project" value="TreeGrafter"/>
</dbReference>
<dbReference type="Pfam" id="PF01509">
    <property type="entry name" value="TruB_N"/>
    <property type="match status" value="1"/>
</dbReference>
<evidence type="ECO:0000313" key="8">
    <source>
        <dbReference type="Proteomes" id="UP000824225"/>
    </source>
</evidence>
<evidence type="ECO:0000259" key="6">
    <source>
        <dbReference type="Pfam" id="PF01509"/>
    </source>
</evidence>
<dbReference type="GO" id="GO:0031119">
    <property type="term" value="P:tRNA pseudouridine synthesis"/>
    <property type="evidence" value="ECO:0007669"/>
    <property type="project" value="UniProtKB-UniRule"/>
</dbReference>
<dbReference type="GO" id="GO:0003723">
    <property type="term" value="F:RNA binding"/>
    <property type="evidence" value="ECO:0007669"/>
    <property type="project" value="InterPro"/>
</dbReference>